<evidence type="ECO:0000313" key="10">
    <source>
        <dbReference type="Proteomes" id="UP000239290"/>
    </source>
</evidence>
<dbReference type="InterPro" id="IPR001080">
    <property type="entry name" value="3Fe4S_ferredoxin"/>
</dbReference>
<gene>
    <name evidence="9" type="ORF">C5613_39985</name>
</gene>
<proteinExistence type="predicted"/>
<dbReference type="EMBL" id="PUIO01000083">
    <property type="protein sequence ID" value="PQP14779.1"/>
    <property type="molecule type" value="Genomic_DNA"/>
</dbReference>
<keyword evidence="7" id="KW-0003">3Fe-4S</keyword>
<accession>A0A2S8IJD8</accession>
<dbReference type="RefSeq" id="WP_105423174.1">
    <property type="nucleotide sequence ID" value="NZ_PUIO01000083.1"/>
</dbReference>
<keyword evidence="6 8" id="KW-0411">Iron-sulfur</keyword>
<dbReference type="AlphaFoldDB" id="A0A2S8IJD8"/>
<protein>
    <recommendedName>
        <fullName evidence="8">Ferredoxin</fullName>
    </recommendedName>
</protein>
<dbReference type="PANTHER" id="PTHR36923">
    <property type="entry name" value="FERREDOXIN"/>
    <property type="match status" value="1"/>
</dbReference>
<comment type="caution">
    <text evidence="9">The sequence shown here is derived from an EMBL/GenBank/DDBJ whole genome shotgun (WGS) entry which is preliminary data.</text>
</comment>
<dbReference type="GO" id="GO:0009055">
    <property type="term" value="F:electron transfer activity"/>
    <property type="evidence" value="ECO:0007669"/>
    <property type="project" value="UniProtKB-UniRule"/>
</dbReference>
<keyword evidence="5 8" id="KW-0408">Iron</keyword>
<dbReference type="Gene3D" id="3.30.70.20">
    <property type="match status" value="1"/>
</dbReference>
<evidence type="ECO:0000256" key="1">
    <source>
        <dbReference type="ARBA" id="ARBA00001927"/>
    </source>
</evidence>
<evidence type="ECO:0000256" key="4">
    <source>
        <dbReference type="ARBA" id="ARBA00022982"/>
    </source>
</evidence>
<dbReference type="PANTHER" id="PTHR36923:SF3">
    <property type="entry name" value="FERREDOXIN"/>
    <property type="match status" value="1"/>
</dbReference>
<evidence type="ECO:0000256" key="8">
    <source>
        <dbReference type="RuleBase" id="RU368020"/>
    </source>
</evidence>
<reference evidence="10" key="1">
    <citation type="submission" date="2018-02" db="EMBL/GenBank/DDBJ databases">
        <title>Draft genome sequencing of Rhodococcus opacus KU647198.</title>
        <authorList>
            <person name="Zheng B.-X."/>
        </authorList>
    </citation>
    <scope>NUCLEOTIDE SEQUENCE [LARGE SCALE GENOMIC DNA]</scope>
    <source>
        <strain evidence="10">04-OD7</strain>
    </source>
</reference>
<comment type="cofactor">
    <cofactor evidence="1">
        <name>[3Fe-4S] cluster</name>
        <dbReference type="ChEBI" id="CHEBI:21137"/>
    </cofactor>
</comment>
<comment type="function">
    <text evidence="8">Ferredoxins are iron-sulfur proteins that transfer electrons in a wide variety of metabolic reactions.</text>
</comment>
<dbReference type="InterPro" id="IPR051269">
    <property type="entry name" value="Fe-S_cluster_ET"/>
</dbReference>
<organism evidence="9 10">
    <name type="scientific">Rhodococcus opacus</name>
    <name type="common">Nocardia opaca</name>
    <dbReference type="NCBI Taxonomy" id="37919"/>
    <lineage>
        <taxon>Bacteria</taxon>
        <taxon>Bacillati</taxon>
        <taxon>Actinomycetota</taxon>
        <taxon>Actinomycetes</taxon>
        <taxon>Mycobacteriales</taxon>
        <taxon>Nocardiaceae</taxon>
        <taxon>Rhodococcus</taxon>
    </lineage>
</organism>
<dbReference type="GO" id="GO:0051538">
    <property type="term" value="F:3 iron, 4 sulfur cluster binding"/>
    <property type="evidence" value="ECO:0007669"/>
    <property type="project" value="UniProtKB-KW"/>
</dbReference>
<dbReference type="SUPFAM" id="SSF54862">
    <property type="entry name" value="4Fe-4S ferredoxins"/>
    <property type="match status" value="1"/>
</dbReference>
<evidence type="ECO:0000256" key="2">
    <source>
        <dbReference type="ARBA" id="ARBA00022448"/>
    </source>
</evidence>
<evidence type="ECO:0000256" key="7">
    <source>
        <dbReference type="ARBA" id="ARBA00023291"/>
    </source>
</evidence>
<dbReference type="Proteomes" id="UP000239290">
    <property type="component" value="Unassembled WGS sequence"/>
</dbReference>
<evidence type="ECO:0000256" key="5">
    <source>
        <dbReference type="ARBA" id="ARBA00023004"/>
    </source>
</evidence>
<evidence type="ECO:0000256" key="6">
    <source>
        <dbReference type="ARBA" id="ARBA00023014"/>
    </source>
</evidence>
<keyword evidence="2 8" id="KW-0813">Transport</keyword>
<name>A0A2S8IJD8_RHOOP</name>
<dbReference type="GO" id="GO:0005506">
    <property type="term" value="F:iron ion binding"/>
    <property type="evidence" value="ECO:0007669"/>
    <property type="project" value="UniProtKB-UniRule"/>
</dbReference>
<keyword evidence="4 8" id="KW-0249">Electron transport</keyword>
<evidence type="ECO:0000256" key="3">
    <source>
        <dbReference type="ARBA" id="ARBA00022723"/>
    </source>
</evidence>
<evidence type="ECO:0000313" key="9">
    <source>
        <dbReference type="EMBL" id="PQP14779.1"/>
    </source>
</evidence>
<sequence length="64" mass="7000">MKLCVDRTKCTGLGICESLAPDYFEIDDAGQLLVLREHTDDSDIDDVRAAIEGCPTEALTLVED</sequence>
<keyword evidence="3 8" id="KW-0479">Metal-binding</keyword>
<dbReference type="Pfam" id="PF13370">
    <property type="entry name" value="Fer4_13"/>
    <property type="match status" value="1"/>
</dbReference>
<dbReference type="PRINTS" id="PR00352">
    <property type="entry name" value="3FE4SFRDOXIN"/>
</dbReference>